<evidence type="ECO:0000313" key="5">
    <source>
        <dbReference type="Proteomes" id="UP000076964"/>
    </source>
</evidence>
<comment type="similarity">
    <text evidence="1">Belongs to the sulfotransferase 1 family.</text>
</comment>
<name>A0A177E5E8_9BACT</name>
<dbReference type="OrthoDB" id="9777890at2"/>
<protein>
    <recommendedName>
        <fullName evidence="3">Sulfotransferase domain-containing protein</fullName>
    </recommendedName>
</protein>
<dbReference type="Proteomes" id="UP000076964">
    <property type="component" value="Unassembled WGS sequence"/>
</dbReference>
<dbReference type="STRING" id="1795632.TH606_09225"/>
<dbReference type="SUPFAM" id="SSF52540">
    <property type="entry name" value="P-loop containing nucleoside triphosphate hydrolases"/>
    <property type="match status" value="1"/>
</dbReference>
<evidence type="ECO:0000256" key="1">
    <source>
        <dbReference type="ARBA" id="ARBA00005771"/>
    </source>
</evidence>
<reference evidence="4 5" key="1">
    <citation type="submission" date="2016-02" db="EMBL/GenBank/DDBJ databases">
        <title>Draft genome sequence of Thermodesulfatator sp. S606.</title>
        <authorList>
            <person name="Lai Q."/>
            <person name="Cao J."/>
            <person name="Dupont S."/>
            <person name="Shao Z."/>
            <person name="Jebbar M."/>
            <person name="Alain K."/>
        </authorList>
    </citation>
    <scope>NUCLEOTIDE SEQUENCE [LARGE SCALE GENOMIC DNA]</scope>
    <source>
        <strain evidence="4 5">S606</strain>
    </source>
</reference>
<evidence type="ECO:0000256" key="2">
    <source>
        <dbReference type="ARBA" id="ARBA00022679"/>
    </source>
</evidence>
<evidence type="ECO:0000259" key="3">
    <source>
        <dbReference type="Pfam" id="PF00685"/>
    </source>
</evidence>
<feature type="domain" description="Sulfotransferase" evidence="3">
    <location>
        <begin position="6"/>
        <end position="294"/>
    </location>
</feature>
<dbReference type="Gene3D" id="3.40.50.300">
    <property type="entry name" value="P-loop containing nucleotide triphosphate hydrolases"/>
    <property type="match status" value="1"/>
</dbReference>
<organism evidence="4 5">
    <name type="scientific">Thermodesulfatator autotrophicus</name>
    <dbReference type="NCBI Taxonomy" id="1795632"/>
    <lineage>
        <taxon>Bacteria</taxon>
        <taxon>Pseudomonadati</taxon>
        <taxon>Thermodesulfobacteriota</taxon>
        <taxon>Thermodesulfobacteria</taxon>
        <taxon>Thermodesulfobacteriales</taxon>
        <taxon>Thermodesulfatatoraceae</taxon>
        <taxon>Thermodesulfatator</taxon>
    </lineage>
</organism>
<dbReference type="AlphaFoldDB" id="A0A177E5E8"/>
<keyword evidence="5" id="KW-1185">Reference proteome</keyword>
<dbReference type="RefSeq" id="WP_068543182.1">
    <property type="nucleotide sequence ID" value="NZ_LSFI01000045.1"/>
</dbReference>
<dbReference type="PANTHER" id="PTHR11783">
    <property type="entry name" value="SULFOTRANSFERASE SULT"/>
    <property type="match status" value="1"/>
</dbReference>
<dbReference type="Pfam" id="PF00685">
    <property type="entry name" value="Sulfotransfer_1"/>
    <property type="match status" value="1"/>
</dbReference>
<keyword evidence="2" id="KW-0808">Transferase</keyword>
<dbReference type="EMBL" id="LSFI01000045">
    <property type="protein sequence ID" value="OAG26998.1"/>
    <property type="molecule type" value="Genomic_DNA"/>
</dbReference>
<comment type="caution">
    <text evidence="4">The sequence shown here is derived from an EMBL/GenBank/DDBJ whole genome shotgun (WGS) entry which is preliminary data.</text>
</comment>
<accession>A0A177E5E8</accession>
<dbReference type="GO" id="GO:0008146">
    <property type="term" value="F:sulfotransferase activity"/>
    <property type="evidence" value="ECO:0007669"/>
    <property type="project" value="InterPro"/>
</dbReference>
<dbReference type="InterPro" id="IPR027417">
    <property type="entry name" value="P-loop_NTPase"/>
</dbReference>
<dbReference type="InterPro" id="IPR000863">
    <property type="entry name" value="Sulfotransferase_dom"/>
</dbReference>
<sequence>MSNIAFIVGHYKCGTTWLINMLSLHPDIIGLAETNLFKYAFNKKAEERTKILFYETAWAEKWTPYSKILLRKLVNPVRKYWKPVVGLKDTEQPLTKYSLSIFERYKLRKKLIDIEDPKKYCQEFFGYFIRKFNPKFLIEKSADHVRSIPFIKETYPNSKLIVVYRDGRDFVVSHRYYAKNMNLSWNFEESVNLWKEMIEYQLKYEKEYGLFSISYEEMLNNNKGIALKLLNFLGLNYDDEILTNMIYKSSFEFRTGRKRGQANKKSFYRKGVSGDWKNHFSKEEKEVFKKMAGDLLIKLKYEKDYNW</sequence>
<gene>
    <name evidence="4" type="ORF">TH606_09225</name>
</gene>
<evidence type="ECO:0000313" key="4">
    <source>
        <dbReference type="EMBL" id="OAG26998.1"/>
    </source>
</evidence>
<proteinExistence type="inferred from homology"/>